<gene>
    <name evidence="2" type="ORF">A3G00_02290</name>
</gene>
<dbReference type="InterPro" id="IPR002725">
    <property type="entry name" value="YgjP-like_metallopeptidase"/>
</dbReference>
<accession>A0A1F6MRR2</accession>
<dbReference type="EMBL" id="MFQN01000023">
    <property type="protein sequence ID" value="OGH74210.1"/>
    <property type="molecule type" value="Genomic_DNA"/>
</dbReference>
<evidence type="ECO:0000313" key="2">
    <source>
        <dbReference type="EMBL" id="OGH74210.1"/>
    </source>
</evidence>
<organism evidence="2 3">
    <name type="scientific">Candidatus Magasanikbacteria bacterium RIFCSPLOWO2_12_FULL_43_12</name>
    <dbReference type="NCBI Taxonomy" id="1798692"/>
    <lineage>
        <taxon>Bacteria</taxon>
        <taxon>Candidatus Magasanikiibacteriota</taxon>
    </lineage>
</organism>
<dbReference type="PANTHER" id="PTHR30399:SF1">
    <property type="entry name" value="UTP PYROPHOSPHATASE"/>
    <property type="match status" value="1"/>
</dbReference>
<dbReference type="AlphaFoldDB" id="A0A1F6MRR2"/>
<feature type="domain" description="YgjP-like metallopeptidase" evidence="1">
    <location>
        <begin position="51"/>
        <end position="148"/>
    </location>
</feature>
<comment type="caution">
    <text evidence="2">The sequence shown here is derived from an EMBL/GenBank/DDBJ whole genome shotgun (WGS) entry which is preliminary data.</text>
</comment>
<sequence length="153" mass="18421">MKILLNNREIEYQIKKSIRARRLRVVVYCDARVIGKVMRIGGGRREYKKHCEQAREFVLKKIESINKIYKFCFKKISIRNQKTRWGSCSKNRNLNFNYKIIFLPERLAEYIIAHELCHLQEFNHSRNFWNLLSTAVPDCRQCRKDLRKGISLK</sequence>
<evidence type="ECO:0000313" key="3">
    <source>
        <dbReference type="Proteomes" id="UP000178347"/>
    </source>
</evidence>
<reference evidence="2 3" key="1">
    <citation type="journal article" date="2016" name="Nat. Commun.">
        <title>Thousands of microbial genomes shed light on interconnected biogeochemical processes in an aquifer system.</title>
        <authorList>
            <person name="Anantharaman K."/>
            <person name="Brown C.T."/>
            <person name="Hug L.A."/>
            <person name="Sharon I."/>
            <person name="Castelle C.J."/>
            <person name="Probst A.J."/>
            <person name="Thomas B.C."/>
            <person name="Singh A."/>
            <person name="Wilkins M.J."/>
            <person name="Karaoz U."/>
            <person name="Brodie E.L."/>
            <person name="Williams K.H."/>
            <person name="Hubbard S.S."/>
            <person name="Banfield J.F."/>
        </authorList>
    </citation>
    <scope>NUCLEOTIDE SEQUENCE [LARGE SCALE GENOMIC DNA]</scope>
</reference>
<protein>
    <recommendedName>
        <fullName evidence="1">YgjP-like metallopeptidase domain-containing protein</fullName>
    </recommendedName>
</protein>
<dbReference type="PANTHER" id="PTHR30399">
    <property type="entry name" value="UNCHARACTERIZED PROTEIN YGJP"/>
    <property type="match status" value="1"/>
</dbReference>
<dbReference type="Proteomes" id="UP000178347">
    <property type="component" value="Unassembled WGS sequence"/>
</dbReference>
<dbReference type="Gene3D" id="3.30.2010.10">
    <property type="entry name" value="Metalloproteases ('zincins'), catalytic domain"/>
    <property type="match status" value="1"/>
</dbReference>
<evidence type="ECO:0000259" key="1">
    <source>
        <dbReference type="Pfam" id="PF01863"/>
    </source>
</evidence>
<dbReference type="CDD" id="cd07344">
    <property type="entry name" value="M48_yhfN_like"/>
    <property type="match status" value="1"/>
</dbReference>
<proteinExistence type="predicted"/>
<dbReference type="Pfam" id="PF01863">
    <property type="entry name" value="YgjP-like"/>
    <property type="match status" value="1"/>
</dbReference>
<dbReference type="InterPro" id="IPR053136">
    <property type="entry name" value="UTP_pyrophosphatase-like"/>
</dbReference>
<name>A0A1F6MRR2_9BACT</name>